<protein>
    <submittedName>
        <fullName evidence="1">Pyridoxamine 5'-phosphate oxidase family protein</fullName>
    </submittedName>
</protein>
<evidence type="ECO:0000313" key="2">
    <source>
        <dbReference type="Proteomes" id="UP000463470"/>
    </source>
</evidence>
<dbReference type="RefSeq" id="WP_161258512.1">
    <property type="nucleotide sequence ID" value="NZ_WXEY01000009.1"/>
</dbReference>
<dbReference type="EMBL" id="WXEY01000009">
    <property type="protein sequence ID" value="MZP30011.1"/>
    <property type="molecule type" value="Genomic_DNA"/>
</dbReference>
<proteinExistence type="predicted"/>
<dbReference type="SUPFAM" id="SSF50475">
    <property type="entry name" value="FMN-binding split barrel"/>
    <property type="match status" value="1"/>
</dbReference>
<sequence length="154" mass="17316">MFTEMRRSDKQISSEDCAQILVKGQIGILSTISADGYPYGVPLNYVYENGCIYFHSALTGQKLDNIQNESKVSFCVVGDTELLSSSFDTNYESVIVFGRAKIVHDHEKEHGLLALVKKYSLDYVENGKKYIKQSGDKTRVVKIDIEHITGKAQR</sequence>
<reference evidence="1 2" key="1">
    <citation type="submission" date="2020-01" db="EMBL/GenBank/DDBJ databases">
        <title>Whole-genome sequence of Heliobacterium undosum DSM 13378.</title>
        <authorList>
            <person name="Kyndt J.A."/>
            <person name="Meyer T.E."/>
        </authorList>
    </citation>
    <scope>NUCLEOTIDE SEQUENCE [LARGE SCALE GENOMIC DNA]</scope>
    <source>
        <strain evidence="1 2">DSM 13378</strain>
    </source>
</reference>
<dbReference type="PANTHER" id="PTHR34071:SF2">
    <property type="entry name" value="FLAVIN-NUCLEOTIDE-BINDING PROTEIN"/>
    <property type="match status" value="1"/>
</dbReference>
<dbReference type="AlphaFoldDB" id="A0A845LAQ7"/>
<keyword evidence="2" id="KW-1185">Reference proteome</keyword>
<dbReference type="Pfam" id="PF12900">
    <property type="entry name" value="Pyridox_ox_2"/>
    <property type="match status" value="1"/>
</dbReference>
<comment type="caution">
    <text evidence="1">The sequence shown here is derived from an EMBL/GenBank/DDBJ whole genome shotgun (WGS) entry which is preliminary data.</text>
</comment>
<dbReference type="PANTHER" id="PTHR34071">
    <property type="entry name" value="5-NITROIMIDAZOLE ANTIBIOTICS RESISTANCE PROTEIN, NIMA-FAMILY-RELATED PROTEIN-RELATED"/>
    <property type="match status" value="1"/>
</dbReference>
<dbReference type="InterPro" id="IPR012349">
    <property type="entry name" value="Split_barrel_FMN-bd"/>
</dbReference>
<dbReference type="OrthoDB" id="9794935at2"/>
<dbReference type="Gene3D" id="2.30.110.10">
    <property type="entry name" value="Electron Transport, Fmn-binding Protein, Chain A"/>
    <property type="match status" value="1"/>
</dbReference>
<gene>
    <name evidence="1" type="ORF">GTO91_09870</name>
</gene>
<evidence type="ECO:0000313" key="1">
    <source>
        <dbReference type="EMBL" id="MZP30011.1"/>
    </source>
</evidence>
<organism evidence="1 2">
    <name type="scientific">Heliomicrobium undosum</name>
    <dbReference type="NCBI Taxonomy" id="121734"/>
    <lineage>
        <taxon>Bacteria</taxon>
        <taxon>Bacillati</taxon>
        <taxon>Bacillota</taxon>
        <taxon>Clostridia</taxon>
        <taxon>Eubacteriales</taxon>
        <taxon>Heliobacteriaceae</taxon>
        <taxon>Heliomicrobium</taxon>
    </lineage>
</organism>
<dbReference type="InterPro" id="IPR024747">
    <property type="entry name" value="Pyridox_Oxase-rel"/>
</dbReference>
<dbReference type="Proteomes" id="UP000463470">
    <property type="component" value="Unassembled WGS sequence"/>
</dbReference>
<name>A0A845LAQ7_9FIRM</name>
<accession>A0A845LAQ7</accession>